<accession>J3NHR4</accession>
<feature type="compositionally biased region" description="Low complexity" evidence="1">
    <location>
        <begin position="276"/>
        <end position="285"/>
    </location>
</feature>
<evidence type="ECO:0000313" key="3">
    <source>
        <dbReference type="EMBL" id="EJT80807.1"/>
    </source>
</evidence>
<evidence type="ECO:0000256" key="2">
    <source>
        <dbReference type="SAM" id="Phobius"/>
    </source>
</evidence>
<dbReference type="RefSeq" id="XP_009216816.1">
    <property type="nucleotide sequence ID" value="XM_009218552.1"/>
</dbReference>
<feature type="region of interest" description="Disordered" evidence="1">
    <location>
        <begin position="243"/>
        <end position="300"/>
    </location>
</feature>
<feature type="region of interest" description="Disordered" evidence="1">
    <location>
        <begin position="197"/>
        <end position="228"/>
    </location>
</feature>
<sequence length="409" mass="43076">MGWGLSSWYGLARCLQILASLAASVLQAVLLAYITINRLGPGQSLPVLQGMMTSSLLFSTLALTLIRTGRRGQKTPWLVTAILGDLVFIGILLAELTILSQAGLPANCAGLTRSNYLPEDSREAPKTGYSSIRFSNQFGGSKGELDRYCALSRGFFIIVVGLVFAFIGSIIVEVLMVVAGSYTRNAAVELQIQAAVRDADKARSKPTSLASIGGGGGHHQHSHAQQQQHNIVPVAAAAAPVAAGPSTEAAFNPHTHPHPHVAAVHRHDSSSAHTLPSPVSPVSPSTHPYRYGPPPAAAAAAGYNHHHHYNNQAAAASSSSSSPPPVRTAAANFGYETPEEEAAAAALITDGSSRPDDAAAGHHHPGMPPRYTPGTLYPMSGHADETNEMRLSDYVKGETRAQNMKDGFR</sequence>
<feature type="region of interest" description="Disordered" evidence="1">
    <location>
        <begin position="351"/>
        <end position="385"/>
    </location>
</feature>
<protein>
    <submittedName>
        <fullName evidence="3 4">Uncharacterized protein</fullName>
    </submittedName>
</protein>
<name>J3NHR4_GAET3</name>
<reference evidence="4" key="4">
    <citation type="journal article" date="2015" name="G3 (Bethesda)">
        <title>Genome sequences of three phytopathogenic species of the Magnaporthaceae family of fungi.</title>
        <authorList>
            <person name="Okagaki L.H."/>
            <person name="Nunes C.C."/>
            <person name="Sailsbery J."/>
            <person name="Clay B."/>
            <person name="Brown D."/>
            <person name="John T."/>
            <person name="Oh Y."/>
            <person name="Young N."/>
            <person name="Fitzgerald M."/>
            <person name="Haas B.J."/>
            <person name="Zeng Q."/>
            <person name="Young S."/>
            <person name="Adiconis X."/>
            <person name="Fan L."/>
            <person name="Levin J.Z."/>
            <person name="Mitchell T.K."/>
            <person name="Okubara P.A."/>
            <person name="Farman M.L."/>
            <person name="Kohn L.M."/>
            <person name="Birren B."/>
            <person name="Ma L.-J."/>
            <person name="Dean R.A."/>
        </authorList>
    </citation>
    <scope>NUCLEOTIDE SEQUENCE</scope>
    <source>
        <strain evidence="4">R3-111a-1</strain>
    </source>
</reference>
<dbReference type="VEuPathDB" id="FungiDB:GGTG_00801"/>
<reference evidence="3" key="3">
    <citation type="submission" date="2010-09" db="EMBL/GenBank/DDBJ databases">
        <title>Annotation of Gaeumannomyces graminis var. tritici R3-111a-1.</title>
        <authorList>
            <consortium name="The Broad Institute Genome Sequencing Platform"/>
            <person name="Ma L.-J."/>
            <person name="Dead R."/>
            <person name="Young S.K."/>
            <person name="Zeng Q."/>
            <person name="Gargeya S."/>
            <person name="Fitzgerald M."/>
            <person name="Haas B."/>
            <person name="Abouelleil A."/>
            <person name="Alvarado L."/>
            <person name="Arachchi H.M."/>
            <person name="Berlin A."/>
            <person name="Brown A."/>
            <person name="Chapman S.B."/>
            <person name="Chen Z."/>
            <person name="Dunbar C."/>
            <person name="Freedman E."/>
            <person name="Gearin G."/>
            <person name="Gellesch M."/>
            <person name="Goldberg J."/>
            <person name="Griggs A."/>
            <person name="Gujja S."/>
            <person name="Heiman D."/>
            <person name="Howarth C."/>
            <person name="Larson L."/>
            <person name="Lui A."/>
            <person name="MacDonald P.J.P."/>
            <person name="Mehta T."/>
            <person name="Montmayeur A."/>
            <person name="Murphy C."/>
            <person name="Neiman D."/>
            <person name="Pearson M."/>
            <person name="Priest M."/>
            <person name="Roberts A."/>
            <person name="Saif S."/>
            <person name="Shea T."/>
            <person name="Shenoy N."/>
            <person name="Sisk P."/>
            <person name="Stolte C."/>
            <person name="Sykes S."/>
            <person name="Yandava C."/>
            <person name="Wortman J."/>
            <person name="Nusbaum C."/>
            <person name="Birren B."/>
        </authorList>
    </citation>
    <scope>NUCLEOTIDE SEQUENCE</scope>
    <source>
        <strain evidence="3">R3-111a-1</strain>
    </source>
</reference>
<dbReference type="OrthoDB" id="4940902at2759"/>
<dbReference type="HOGENOM" id="CLU_678232_0_0_1"/>
<keyword evidence="2" id="KW-0472">Membrane</keyword>
<evidence type="ECO:0000313" key="5">
    <source>
        <dbReference type="Proteomes" id="UP000006039"/>
    </source>
</evidence>
<dbReference type="GeneID" id="20341259"/>
<organism evidence="3">
    <name type="scientific">Gaeumannomyces tritici (strain R3-111a-1)</name>
    <name type="common">Wheat and barley take-all root rot fungus</name>
    <name type="synonym">Gaeumannomyces graminis var. tritici</name>
    <dbReference type="NCBI Taxonomy" id="644352"/>
    <lineage>
        <taxon>Eukaryota</taxon>
        <taxon>Fungi</taxon>
        <taxon>Dikarya</taxon>
        <taxon>Ascomycota</taxon>
        <taxon>Pezizomycotina</taxon>
        <taxon>Sordariomycetes</taxon>
        <taxon>Sordariomycetidae</taxon>
        <taxon>Magnaporthales</taxon>
        <taxon>Magnaporthaceae</taxon>
        <taxon>Gaeumannomyces</taxon>
    </lineage>
</organism>
<keyword evidence="5" id="KW-1185">Reference proteome</keyword>
<evidence type="ECO:0000256" key="1">
    <source>
        <dbReference type="SAM" id="MobiDB-lite"/>
    </source>
</evidence>
<keyword evidence="2" id="KW-0812">Transmembrane</keyword>
<gene>
    <name evidence="4" type="primary">20341259</name>
    <name evidence="3" type="ORF">GGTG_00801</name>
</gene>
<feature type="transmembrane region" description="Helical" evidence="2">
    <location>
        <begin position="155"/>
        <end position="178"/>
    </location>
</feature>
<keyword evidence="2" id="KW-1133">Transmembrane helix</keyword>
<dbReference type="AlphaFoldDB" id="J3NHR4"/>
<dbReference type="Proteomes" id="UP000006039">
    <property type="component" value="Unassembled WGS sequence"/>
</dbReference>
<feature type="transmembrane region" description="Helical" evidence="2">
    <location>
        <begin position="78"/>
        <end position="99"/>
    </location>
</feature>
<reference evidence="4" key="5">
    <citation type="submission" date="2018-04" db="UniProtKB">
        <authorList>
            <consortium name="EnsemblFungi"/>
        </authorList>
    </citation>
    <scope>IDENTIFICATION</scope>
    <source>
        <strain evidence="4">R3-111a-1</strain>
    </source>
</reference>
<dbReference type="eggNOG" id="ENOG502RIBF">
    <property type="taxonomic scope" value="Eukaryota"/>
</dbReference>
<dbReference type="EnsemblFungi" id="EJT80807">
    <property type="protein sequence ID" value="EJT80807"/>
    <property type="gene ID" value="GGTG_00801"/>
</dbReference>
<dbReference type="EMBL" id="GL385395">
    <property type="protein sequence ID" value="EJT80807.1"/>
    <property type="molecule type" value="Genomic_DNA"/>
</dbReference>
<feature type="transmembrane region" description="Helical" evidence="2">
    <location>
        <begin position="12"/>
        <end position="36"/>
    </location>
</feature>
<proteinExistence type="predicted"/>
<reference evidence="5" key="1">
    <citation type="submission" date="2010-07" db="EMBL/GenBank/DDBJ databases">
        <title>The genome sequence of Gaeumannomyces graminis var. tritici strain R3-111a-1.</title>
        <authorList>
            <consortium name="The Broad Institute Genome Sequencing Platform"/>
            <person name="Ma L.-J."/>
            <person name="Dead R."/>
            <person name="Young S."/>
            <person name="Zeng Q."/>
            <person name="Koehrsen M."/>
            <person name="Alvarado L."/>
            <person name="Berlin A."/>
            <person name="Chapman S.B."/>
            <person name="Chen Z."/>
            <person name="Freedman E."/>
            <person name="Gellesch M."/>
            <person name="Goldberg J."/>
            <person name="Griggs A."/>
            <person name="Gujja S."/>
            <person name="Heilman E.R."/>
            <person name="Heiman D."/>
            <person name="Hepburn T."/>
            <person name="Howarth C."/>
            <person name="Jen D."/>
            <person name="Larson L."/>
            <person name="Mehta T."/>
            <person name="Neiman D."/>
            <person name="Pearson M."/>
            <person name="Roberts A."/>
            <person name="Saif S."/>
            <person name="Shea T."/>
            <person name="Shenoy N."/>
            <person name="Sisk P."/>
            <person name="Stolte C."/>
            <person name="Sykes S."/>
            <person name="Walk T."/>
            <person name="White J."/>
            <person name="Yandava C."/>
            <person name="Haas B."/>
            <person name="Nusbaum C."/>
            <person name="Birren B."/>
        </authorList>
    </citation>
    <scope>NUCLEOTIDE SEQUENCE [LARGE SCALE GENOMIC DNA]</scope>
    <source>
        <strain evidence="5">R3-111a-1</strain>
    </source>
</reference>
<reference evidence="3" key="2">
    <citation type="submission" date="2010-07" db="EMBL/GenBank/DDBJ databases">
        <authorList>
            <consortium name="The Broad Institute Genome Sequencing Platform"/>
            <consortium name="Broad Institute Genome Sequencing Center for Infectious Disease"/>
            <person name="Ma L.-J."/>
            <person name="Dead R."/>
            <person name="Young S."/>
            <person name="Zeng Q."/>
            <person name="Koehrsen M."/>
            <person name="Alvarado L."/>
            <person name="Berlin A."/>
            <person name="Chapman S.B."/>
            <person name="Chen Z."/>
            <person name="Freedman E."/>
            <person name="Gellesch M."/>
            <person name="Goldberg J."/>
            <person name="Griggs A."/>
            <person name="Gujja S."/>
            <person name="Heilman E.R."/>
            <person name="Heiman D."/>
            <person name="Hepburn T."/>
            <person name="Howarth C."/>
            <person name="Jen D."/>
            <person name="Larson L."/>
            <person name="Mehta T."/>
            <person name="Neiman D."/>
            <person name="Pearson M."/>
            <person name="Roberts A."/>
            <person name="Saif S."/>
            <person name="Shea T."/>
            <person name="Shenoy N."/>
            <person name="Sisk P."/>
            <person name="Stolte C."/>
            <person name="Sykes S."/>
            <person name="Walk T."/>
            <person name="White J."/>
            <person name="Yandava C."/>
            <person name="Haas B."/>
            <person name="Nusbaum C."/>
            <person name="Birren B."/>
        </authorList>
    </citation>
    <scope>NUCLEOTIDE SEQUENCE</scope>
    <source>
        <strain evidence="3">R3-111a-1</strain>
    </source>
</reference>
<evidence type="ECO:0000313" key="4">
    <source>
        <dbReference type="EnsemblFungi" id="EJT80807"/>
    </source>
</evidence>
<feature type="transmembrane region" description="Helical" evidence="2">
    <location>
        <begin position="48"/>
        <end position="66"/>
    </location>
</feature>